<reference evidence="2 3" key="1">
    <citation type="submission" date="2016-10" db="EMBL/GenBank/DDBJ databases">
        <authorList>
            <person name="de Groot N.N."/>
        </authorList>
    </citation>
    <scope>NUCLEOTIDE SEQUENCE [LARGE SCALE GENOMIC DNA]</scope>
    <source>
        <strain evidence="2 3">IPL20</strain>
    </source>
</reference>
<proteinExistence type="predicted"/>
<dbReference type="PANTHER" id="PTHR33221">
    <property type="entry name" value="WINGED HELIX-TURN-HELIX TRANSCRIPTIONAL REGULATOR, RRF2 FAMILY"/>
    <property type="match status" value="1"/>
</dbReference>
<dbReference type="STRING" id="429728.SAMN05216456_0594"/>
<sequence>MKAGAVLQRPPRPSKMRLTQFTDYALRLMLYVAAQHQTRTTIAEAARFHAISPNHLMKVSQRLAAAGLLKASRGRNGGLALARPAHNITVGDIVRATEEFCLVGCMEGQPCAIARNCRLPQALTTATTAFLQTLDRCSLAQLQATAAPPA</sequence>
<evidence type="ECO:0000256" key="1">
    <source>
        <dbReference type="ARBA" id="ARBA00023125"/>
    </source>
</evidence>
<dbReference type="AlphaFoldDB" id="A0A1I7N276"/>
<keyword evidence="3" id="KW-1185">Reference proteome</keyword>
<dbReference type="PROSITE" id="PS51197">
    <property type="entry name" value="HTH_RRF2_2"/>
    <property type="match status" value="1"/>
</dbReference>
<protein>
    <submittedName>
        <fullName evidence="2">Rrf2 family transcriptional regulator, nitric oxide-sensitive transcriptional repressor</fullName>
    </submittedName>
</protein>
<evidence type="ECO:0000313" key="3">
    <source>
        <dbReference type="Proteomes" id="UP000199074"/>
    </source>
</evidence>
<dbReference type="GO" id="GO:0003700">
    <property type="term" value="F:DNA-binding transcription factor activity"/>
    <property type="evidence" value="ECO:0007669"/>
    <property type="project" value="TreeGrafter"/>
</dbReference>
<accession>A0A1I7N276</accession>
<dbReference type="NCBIfam" id="TIGR00738">
    <property type="entry name" value="rrf2_super"/>
    <property type="match status" value="1"/>
</dbReference>
<dbReference type="InterPro" id="IPR036388">
    <property type="entry name" value="WH-like_DNA-bd_sf"/>
</dbReference>
<dbReference type="GO" id="GO:0003677">
    <property type="term" value="F:DNA binding"/>
    <property type="evidence" value="ECO:0007669"/>
    <property type="project" value="UniProtKB-KW"/>
</dbReference>
<evidence type="ECO:0000313" key="2">
    <source>
        <dbReference type="EMBL" id="SFV28767.1"/>
    </source>
</evidence>
<dbReference type="SUPFAM" id="SSF46785">
    <property type="entry name" value="Winged helix' DNA-binding domain"/>
    <property type="match status" value="1"/>
</dbReference>
<keyword evidence="1" id="KW-0238">DNA-binding</keyword>
<dbReference type="Proteomes" id="UP000199074">
    <property type="component" value="Unassembled WGS sequence"/>
</dbReference>
<dbReference type="PANTHER" id="PTHR33221:SF4">
    <property type="entry name" value="HTH-TYPE TRANSCRIPTIONAL REPRESSOR NSRR"/>
    <property type="match status" value="1"/>
</dbReference>
<dbReference type="InterPro" id="IPR036390">
    <property type="entry name" value="WH_DNA-bd_sf"/>
</dbReference>
<dbReference type="GO" id="GO:0005829">
    <property type="term" value="C:cytosol"/>
    <property type="evidence" value="ECO:0007669"/>
    <property type="project" value="TreeGrafter"/>
</dbReference>
<dbReference type="InterPro" id="IPR000944">
    <property type="entry name" value="Tscrpt_reg_Rrf2"/>
</dbReference>
<dbReference type="Pfam" id="PF02082">
    <property type="entry name" value="Rrf2"/>
    <property type="match status" value="1"/>
</dbReference>
<name>A0A1I7N276_9HYPH</name>
<dbReference type="EMBL" id="FPCK01000001">
    <property type="protein sequence ID" value="SFV28767.1"/>
    <property type="molecule type" value="Genomic_DNA"/>
</dbReference>
<dbReference type="Gene3D" id="1.10.10.10">
    <property type="entry name" value="Winged helix-like DNA-binding domain superfamily/Winged helix DNA-binding domain"/>
    <property type="match status" value="1"/>
</dbReference>
<organism evidence="2 3">
    <name type="scientific">Devosia crocina</name>
    <dbReference type="NCBI Taxonomy" id="429728"/>
    <lineage>
        <taxon>Bacteria</taxon>
        <taxon>Pseudomonadati</taxon>
        <taxon>Pseudomonadota</taxon>
        <taxon>Alphaproteobacteria</taxon>
        <taxon>Hyphomicrobiales</taxon>
        <taxon>Devosiaceae</taxon>
        <taxon>Devosia</taxon>
    </lineage>
</organism>
<gene>
    <name evidence="2" type="ORF">SAMN05216456_0594</name>
</gene>